<feature type="transmembrane region" description="Helical" evidence="8">
    <location>
        <begin position="112"/>
        <end position="132"/>
    </location>
</feature>
<feature type="transmembrane region" description="Helical" evidence="8">
    <location>
        <begin position="54"/>
        <end position="73"/>
    </location>
</feature>
<reference evidence="10 11" key="1">
    <citation type="submission" date="2015-03" db="EMBL/GenBank/DDBJ databases">
        <authorList>
            <person name="Murphy D."/>
        </authorList>
    </citation>
    <scope>NUCLEOTIDE SEQUENCE [LARGE SCALE GENOMIC DNA]</scope>
    <source>
        <strain evidence="10 11">Y233</strain>
    </source>
</reference>
<evidence type="ECO:0000313" key="11">
    <source>
        <dbReference type="Proteomes" id="UP000038204"/>
    </source>
</evidence>
<dbReference type="AlphaFoldDB" id="A0A0T9PUT3"/>
<evidence type="ECO:0000256" key="4">
    <source>
        <dbReference type="ARBA" id="ARBA00022692"/>
    </source>
</evidence>
<feature type="domain" description="EamA" evidence="9">
    <location>
        <begin position="25"/>
        <end position="156"/>
    </location>
</feature>
<feature type="transmembrane region" description="Helical" evidence="8">
    <location>
        <begin position="200"/>
        <end position="220"/>
    </location>
</feature>
<keyword evidence="4 8" id="KW-0812">Transmembrane</keyword>
<feature type="transmembrane region" description="Helical" evidence="8">
    <location>
        <begin position="85"/>
        <end position="106"/>
    </location>
</feature>
<name>A0A0T9PUT3_9GAMM</name>
<dbReference type="InterPro" id="IPR000620">
    <property type="entry name" value="EamA_dom"/>
</dbReference>
<organism evidence="10 11">
    <name type="scientific">Yersinia similis</name>
    <dbReference type="NCBI Taxonomy" id="367190"/>
    <lineage>
        <taxon>Bacteria</taxon>
        <taxon>Pseudomonadati</taxon>
        <taxon>Pseudomonadota</taxon>
        <taxon>Gammaproteobacteria</taxon>
        <taxon>Enterobacterales</taxon>
        <taxon>Yersiniaceae</taxon>
        <taxon>Yersinia</taxon>
    </lineage>
</organism>
<feature type="transmembrane region" description="Helical" evidence="8">
    <location>
        <begin position="289"/>
        <end position="307"/>
    </location>
</feature>
<evidence type="ECO:0000259" key="9">
    <source>
        <dbReference type="Pfam" id="PF00892"/>
    </source>
</evidence>
<evidence type="ECO:0000256" key="1">
    <source>
        <dbReference type="ARBA" id="ARBA00004651"/>
    </source>
</evidence>
<comment type="subcellular location">
    <subcellularLocation>
        <location evidence="1">Cell membrane</location>
        <topology evidence="1">Multi-pass membrane protein</topology>
    </subcellularLocation>
</comment>
<comment type="similarity">
    <text evidence="2">Belongs to the drug/metabolite transporter (DMT) superfamily. 10 TMS drug/metabolite exporter (DME) (TC 2.A.7.3) family.</text>
</comment>
<evidence type="ECO:0000256" key="7">
    <source>
        <dbReference type="ARBA" id="ARBA00040595"/>
    </source>
</evidence>
<keyword evidence="5 8" id="KW-1133">Transmembrane helix</keyword>
<dbReference type="InterPro" id="IPR037185">
    <property type="entry name" value="EmrE-like"/>
</dbReference>
<evidence type="ECO:0000256" key="3">
    <source>
        <dbReference type="ARBA" id="ARBA00022475"/>
    </source>
</evidence>
<dbReference type="GO" id="GO:0005886">
    <property type="term" value="C:plasma membrane"/>
    <property type="evidence" value="ECO:0007669"/>
    <property type="project" value="UniProtKB-SubCell"/>
</dbReference>
<proteinExistence type="inferred from homology"/>
<accession>A0A0T9PUT3</accession>
<evidence type="ECO:0000256" key="5">
    <source>
        <dbReference type="ARBA" id="ARBA00022989"/>
    </source>
</evidence>
<feature type="transmembrane region" description="Helical" evidence="8">
    <location>
        <begin position="232"/>
        <end position="253"/>
    </location>
</feature>
<dbReference type="Pfam" id="PF00892">
    <property type="entry name" value="EamA"/>
    <property type="match status" value="2"/>
</dbReference>
<feature type="transmembrane region" description="Helical" evidence="8">
    <location>
        <begin position="265"/>
        <end position="283"/>
    </location>
</feature>
<evidence type="ECO:0000256" key="2">
    <source>
        <dbReference type="ARBA" id="ARBA00009853"/>
    </source>
</evidence>
<keyword evidence="6 8" id="KW-0472">Membrane</keyword>
<feature type="transmembrane region" description="Helical" evidence="8">
    <location>
        <begin position="139"/>
        <end position="157"/>
    </location>
</feature>
<dbReference type="InterPro" id="IPR050638">
    <property type="entry name" value="AA-Vitamin_Transporters"/>
</dbReference>
<evidence type="ECO:0000313" key="10">
    <source>
        <dbReference type="EMBL" id="CNH83132.1"/>
    </source>
</evidence>
<feature type="transmembrane region" description="Helical" evidence="8">
    <location>
        <begin position="169"/>
        <end position="188"/>
    </location>
</feature>
<sequence length="310" mass="33845">MGFHAIIVDHKRVMGKHMTTRILKAHLQMLGFTALLGGSFIASATISNALPPMVITWLRYAIASLFFVVLLVSQGLLKLPHYRDLGRYTLISLPPLLYFACMIFSLQTTSAINSSALYTTVPLMSMVMSVVFLNSKSTWSVVAALLIGILGALLIIFKGDLSQVLHLSLMPSDYLFLFGCLGMALNPIVVKKLHRGEHALVLTGWSLICATLLLTVAIAYQLPDIEWRNISIITWSGVLYLATFATALSFFLFQKACIVLSPTKVSGYVYLIPLSVIVTNVILGQAINWQEIASGAALVVIAMAILVKAK</sequence>
<gene>
    <name evidence="10" type="ORF">ERS008667_01637</name>
</gene>
<evidence type="ECO:0000256" key="8">
    <source>
        <dbReference type="SAM" id="Phobius"/>
    </source>
</evidence>
<feature type="domain" description="EamA" evidence="9">
    <location>
        <begin position="173"/>
        <end position="306"/>
    </location>
</feature>
<dbReference type="EMBL" id="CQBK01000010">
    <property type="protein sequence ID" value="CNH83132.1"/>
    <property type="molecule type" value="Genomic_DNA"/>
</dbReference>
<keyword evidence="3" id="KW-1003">Cell membrane</keyword>
<dbReference type="SUPFAM" id="SSF103481">
    <property type="entry name" value="Multidrug resistance efflux transporter EmrE"/>
    <property type="match status" value="2"/>
</dbReference>
<dbReference type="Proteomes" id="UP000038204">
    <property type="component" value="Unassembled WGS sequence"/>
</dbReference>
<dbReference type="PANTHER" id="PTHR32322:SF18">
    <property type="entry name" value="S-ADENOSYLMETHIONINE_S-ADENOSYLHOMOCYSTEINE TRANSPORTER"/>
    <property type="match status" value="1"/>
</dbReference>
<dbReference type="PANTHER" id="PTHR32322">
    <property type="entry name" value="INNER MEMBRANE TRANSPORTER"/>
    <property type="match status" value="1"/>
</dbReference>
<protein>
    <recommendedName>
        <fullName evidence="7">Threonine/homoserine exporter RhtA</fullName>
    </recommendedName>
</protein>
<evidence type="ECO:0000256" key="6">
    <source>
        <dbReference type="ARBA" id="ARBA00023136"/>
    </source>
</evidence>